<dbReference type="GO" id="GO:0015031">
    <property type="term" value="P:protein transport"/>
    <property type="evidence" value="ECO:0007669"/>
    <property type="project" value="UniProtKB-KW"/>
</dbReference>
<keyword evidence="7" id="KW-0653">Protein transport</keyword>
<protein>
    <submittedName>
        <fullName evidence="12">Energy transducer TonB</fullName>
    </submittedName>
</protein>
<evidence type="ECO:0000256" key="2">
    <source>
        <dbReference type="ARBA" id="ARBA00006555"/>
    </source>
</evidence>
<evidence type="ECO:0000256" key="8">
    <source>
        <dbReference type="ARBA" id="ARBA00022989"/>
    </source>
</evidence>
<evidence type="ECO:0000256" key="5">
    <source>
        <dbReference type="ARBA" id="ARBA00022519"/>
    </source>
</evidence>
<evidence type="ECO:0000256" key="7">
    <source>
        <dbReference type="ARBA" id="ARBA00022927"/>
    </source>
</evidence>
<feature type="region of interest" description="Disordered" evidence="10">
    <location>
        <begin position="50"/>
        <end position="84"/>
    </location>
</feature>
<keyword evidence="13" id="KW-1185">Reference proteome</keyword>
<evidence type="ECO:0000256" key="4">
    <source>
        <dbReference type="ARBA" id="ARBA00022475"/>
    </source>
</evidence>
<keyword evidence="5" id="KW-0997">Cell inner membrane</keyword>
<organism evidence="12 13">
    <name type="scientific">Nibricoccus aquaticus</name>
    <dbReference type="NCBI Taxonomy" id="2576891"/>
    <lineage>
        <taxon>Bacteria</taxon>
        <taxon>Pseudomonadati</taxon>
        <taxon>Verrucomicrobiota</taxon>
        <taxon>Opitutia</taxon>
        <taxon>Opitutales</taxon>
        <taxon>Opitutaceae</taxon>
        <taxon>Nibricoccus</taxon>
    </lineage>
</organism>
<keyword evidence="6" id="KW-0812">Transmembrane</keyword>
<evidence type="ECO:0000256" key="1">
    <source>
        <dbReference type="ARBA" id="ARBA00004383"/>
    </source>
</evidence>
<sequence>MRRHIIYAILGSTFIHGGLAMSGYLFKENEVVAAPQEAVPTIELAQMPTLEPEPPEVTEQPSDAEASSEPADMAPPMQADTPSVSLDSPFVQQIQPPPPPGVNRPAGVITIPAGRPATGTGGGGMKNVFDLASLDQKPVATIQPRPNFPFELKRARISGQVTLLFIVDSNGEVRDPQVVNSSHREFEPEALKAILKAKFRPGKKSGNAVNTRMQQTMVFNAAKS</sequence>
<evidence type="ECO:0000256" key="6">
    <source>
        <dbReference type="ARBA" id="ARBA00022692"/>
    </source>
</evidence>
<dbReference type="KEGG" id="vbh:CMV30_12920"/>
<dbReference type="InterPro" id="IPR051045">
    <property type="entry name" value="TonB-dependent_transducer"/>
</dbReference>
<dbReference type="AlphaFoldDB" id="A0A290Q7V4"/>
<evidence type="ECO:0000256" key="9">
    <source>
        <dbReference type="ARBA" id="ARBA00023136"/>
    </source>
</evidence>
<evidence type="ECO:0000313" key="13">
    <source>
        <dbReference type="Proteomes" id="UP000217265"/>
    </source>
</evidence>
<accession>A0A290Q7V4</accession>
<feature type="domain" description="TonB C-terminal" evidence="11">
    <location>
        <begin position="133"/>
        <end position="224"/>
    </location>
</feature>
<dbReference type="GO" id="GO:0005886">
    <property type="term" value="C:plasma membrane"/>
    <property type="evidence" value="ECO:0007669"/>
    <property type="project" value="UniProtKB-SubCell"/>
</dbReference>
<name>A0A290Q7V4_9BACT</name>
<proteinExistence type="inferred from homology"/>
<keyword evidence="4" id="KW-1003">Cell membrane</keyword>
<dbReference type="Gene3D" id="3.30.1150.10">
    <property type="match status" value="1"/>
</dbReference>
<dbReference type="InterPro" id="IPR006260">
    <property type="entry name" value="TonB/TolA_C"/>
</dbReference>
<dbReference type="OrthoDB" id="192927at2"/>
<comment type="subcellular location">
    <subcellularLocation>
        <location evidence="1">Cell inner membrane</location>
        <topology evidence="1">Single-pass membrane protein</topology>
        <orientation evidence="1">Periplasmic side</orientation>
    </subcellularLocation>
</comment>
<gene>
    <name evidence="12" type="ORF">CMV30_12920</name>
</gene>
<dbReference type="NCBIfam" id="TIGR01352">
    <property type="entry name" value="tonB_Cterm"/>
    <property type="match status" value="1"/>
</dbReference>
<keyword evidence="3" id="KW-0813">Transport</keyword>
<dbReference type="PROSITE" id="PS52015">
    <property type="entry name" value="TONB_CTD"/>
    <property type="match status" value="1"/>
</dbReference>
<dbReference type="SUPFAM" id="SSF74653">
    <property type="entry name" value="TolA/TonB C-terminal domain"/>
    <property type="match status" value="1"/>
</dbReference>
<dbReference type="Pfam" id="PF03544">
    <property type="entry name" value="TonB_C"/>
    <property type="match status" value="1"/>
</dbReference>
<dbReference type="InterPro" id="IPR037682">
    <property type="entry name" value="TonB_C"/>
</dbReference>
<dbReference type="PANTHER" id="PTHR33446">
    <property type="entry name" value="PROTEIN TONB-RELATED"/>
    <property type="match status" value="1"/>
</dbReference>
<dbReference type="EMBL" id="CP023344">
    <property type="protein sequence ID" value="ATC64795.1"/>
    <property type="molecule type" value="Genomic_DNA"/>
</dbReference>
<keyword evidence="9" id="KW-0472">Membrane</keyword>
<evidence type="ECO:0000256" key="3">
    <source>
        <dbReference type="ARBA" id="ARBA00022448"/>
    </source>
</evidence>
<comment type="similarity">
    <text evidence="2">Belongs to the TonB family.</text>
</comment>
<dbReference type="Proteomes" id="UP000217265">
    <property type="component" value="Chromosome"/>
</dbReference>
<reference evidence="12 13" key="1">
    <citation type="submission" date="2017-09" db="EMBL/GenBank/DDBJ databases">
        <title>Complete genome sequence of Verrucomicrobial strain HZ-65, isolated from freshwater.</title>
        <authorList>
            <person name="Choi A."/>
        </authorList>
    </citation>
    <scope>NUCLEOTIDE SEQUENCE [LARGE SCALE GENOMIC DNA]</scope>
    <source>
        <strain evidence="12 13">HZ-65</strain>
    </source>
</reference>
<evidence type="ECO:0000256" key="10">
    <source>
        <dbReference type="SAM" id="MobiDB-lite"/>
    </source>
</evidence>
<dbReference type="RefSeq" id="WP_096056426.1">
    <property type="nucleotide sequence ID" value="NZ_CP023344.1"/>
</dbReference>
<keyword evidence="8" id="KW-1133">Transmembrane helix</keyword>
<evidence type="ECO:0000259" key="11">
    <source>
        <dbReference type="PROSITE" id="PS52015"/>
    </source>
</evidence>
<dbReference type="GO" id="GO:0055085">
    <property type="term" value="P:transmembrane transport"/>
    <property type="evidence" value="ECO:0007669"/>
    <property type="project" value="InterPro"/>
</dbReference>
<evidence type="ECO:0000313" key="12">
    <source>
        <dbReference type="EMBL" id="ATC64795.1"/>
    </source>
</evidence>